<dbReference type="SUPFAM" id="SSF48371">
    <property type="entry name" value="ARM repeat"/>
    <property type="match status" value="1"/>
</dbReference>
<dbReference type="RefSeq" id="XP_001024729.1">
    <property type="nucleotide sequence ID" value="XM_001024729.3"/>
</dbReference>
<dbReference type="Gene3D" id="1.25.10.10">
    <property type="entry name" value="Leucine-rich Repeat Variant"/>
    <property type="match status" value="1"/>
</dbReference>
<dbReference type="GeneID" id="7823129"/>
<reference evidence="6" key="1">
    <citation type="journal article" date="2006" name="PLoS Biol.">
        <title>Macronuclear genome sequence of the ciliate Tetrahymena thermophila, a model eukaryote.</title>
        <authorList>
            <person name="Eisen J.A."/>
            <person name="Coyne R.S."/>
            <person name="Wu M."/>
            <person name="Wu D."/>
            <person name="Thiagarajan M."/>
            <person name="Wortman J.R."/>
            <person name="Badger J.H."/>
            <person name="Ren Q."/>
            <person name="Amedeo P."/>
            <person name="Jones K.M."/>
            <person name="Tallon L.J."/>
            <person name="Delcher A.L."/>
            <person name="Salzberg S.L."/>
            <person name="Silva J.C."/>
            <person name="Haas B.J."/>
            <person name="Majoros W.H."/>
            <person name="Farzad M."/>
            <person name="Carlton J.M."/>
            <person name="Smith R.K. Jr."/>
            <person name="Garg J."/>
            <person name="Pearlman R.E."/>
            <person name="Karrer K.M."/>
            <person name="Sun L."/>
            <person name="Manning G."/>
            <person name="Elde N.C."/>
            <person name="Turkewitz A.P."/>
            <person name="Asai D.J."/>
            <person name="Wilkes D.E."/>
            <person name="Wang Y."/>
            <person name="Cai H."/>
            <person name="Collins K."/>
            <person name="Stewart B.A."/>
            <person name="Lee S.R."/>
            <person name="Wilamowska K."/>
            <person name="Weinberg Z."/>
            <person name="Ruzzo W.L."/>
            <person name="Wloga D."/>
            <person name="Gaertig J."/>
            <person name="Frankel J."/>
            <person name="Tsao C.-C."/>
            <person name="Gorovsky M.A."/>
            <person name="Keeling P.J."/>
            <person name="Waller R.F."/>
            <person name="Patron N.J."/>
            <person name="Cherry J.M."/>
            <person name="Stover N.A."/>
            <person name="Krieger C.J."/>
            <person name="del Toro C."/>
            <person name="Ryder H.F."/>
            <person name="Williamson S.C."/>
            <person name="Barbeau R.A."/>
            <person name="Hamilton E.P."/>
            <person name="Orias E."/>
        </authorList>
    </citation>
    <scope>NUCLEOTIDE SEQUENCE [LARGE SCALE GENOMIC DNA]</scope>
    <source>
        <strain evidence="6">SB210</strain>
    </source>
</reference>
<comment type="subcellular location">
    <subcellularLocation>
        <location evidence="1">Nucleus</location>
    </subcellularLocation>
</comment>
<dbReference type="EMBL" id="GG662448">
    <property type="protein sequence ID" value="EAS04484.1"/>
    <property type="molecule type" value="Genomic_DNA"/>
</dbReference>
<evidence type="ECO:0000256" key="1">
    <source>
        <dbReference type="ARBA" id="ARBA00004123"/>
    </source>
</evidence>
<dbReference type="eggNOG" id="KOG2081">
    <property type="taxonomic scope" value="Eukaryota"/>
</dbReference>
<dbReference type="PANTHER" id="PTHR12363:SF33">
    <property type="entry name" value="IMPORTIN-13"/>
    <property type="match status" value="1"/>
</dbReference>
<dbReference type="InterPro" id="IPR016024">
    <property type="entry name" value="ARM-type_fold"/>
</dbReference>
<keyword evidence="3" id="KW-0813">Transport</keyword>
<comment type="similarity">
    <text evidence="2">Belongs to the importin beta family.</text>
</comment>
<evidence type="ECO:0000313" key="6">
    <source>
        <dbReference type="Proteomes" id="UP000009168"/>
    </source>
</evidence>
<dbReference type="InParanoid" id="I7M3X6"/>
<proteinExistence type="inferred from homology"/>
<dbReference type="GO" id="GO:0006606">
    <property type="term" value="P:protein import into nucleus"/>
    <property type="evidence" value="ECO:0007669"/>
    <property type="project" value="TreeGrafter"/>
</dbReference>
<name>I7M3X6_TETTS</name>
<keyword evidence="4" id="KW-0539">Nucleus</keyword>
<dbReference type="InterPro" id="IPR011989">
    <property type="entry name" value="ARM-like"/>
</dbReference>
<dbReference type="AlphaFoldDB" id="I7M3X6"/>
<dbReference type="Proteomes" id="UP000009168">
    <property type="component" value="Unassembled WGS sequence"/>
</dbReference>
<evidence type="ECO:0000256" key="4">
    <source>
        <dbReference type="ARBA" id="ARBA00023242"/>
    </source>
</evidence>
<dbReference type="GO" id="GO:0005737">
    <property type="term" value="C:cytoplasm"/>
    <property type="evidence" value="ECO:0007669"/>
    <property type="project" value="TreeGrafter"/>
</dbReference>
<dbReference type="GO" id="GO:0005634">
    <property type="term" value="C:nucleus"/>
    <property type="evidence" value="ECO:0007669"/>
    <property type="project" value="UniProtKB-SubCell"/>
</dbReference>
<dbReference type="InterPro" id="IPR051345">
    <property type="entry name" value="Importin_beta-like_NTR"/>
</dbReference>
<gene>
    <name evidence="5" type="ORF">TTHERM_00616590</name>
</gene>
<evidence type="ECO:0000256" key="2">
    <source>
        <dbReference type="ARBA" id="ARBA00007991"/>
    </source>
</evidence>
<dbReference type="KEGG" id="tet:TTHERM_00616590"/>
<dbReference type="OrthoDB" id="435593at2759"/>
<dbReference type="PANTHER" id="PTHR12363">
    <property type="entry name" value="TRANSPORTIN 3 AND IMPORTIN 13"/>
    <property type="match status" value="1"/>
</dbReference>
<evidence type="ECO:0008006" key="7">
    <source>
        <dbReference type="Google" id="ProtNLM"/>
    </source>
</evidence>
<evidence type="ECO:0000313" key="5">
    <source>
        <dbReference type="EMBL" id="EAS04484.1"/>
    </source>
</evidence>
<keyword evidence="6" id="KW-1185">Reference proteome</keyword>
<dbReference type="OMA" id="LECITSW"/>
<dbReference type="HOGENOM" id="CLU_303382_0_0_1"/>
<evidence type="ECO:0000256" key="3">
    <source>
        <dbReference type="ARBA" id="ARBA00022448"/>
    </source>
</evidence>
<protein>
    <recommendedName>
        <fullName evidence="7">Exportin-T</fullName>
    </recommendedName>
</protein>
<organism evidence="5 6">
    <name type="scientific">Tetrahymena thermophila (strain SB210)</name>
    <dbReference type="NCBI Taxonomy" id="312017"/>
    <lineage>
        <taxon>Eukaryota</taxon>
        <taxon>Sar</taxon>
        <taxon>Alveolata</taxon>
        <taxon>Ciliophora</taxon>
        <taxon>Intramacronucleata</taxon>
        <taxon>Oligohymenophorea</taxon>
        <taxon>Hymenostomatida</taxon>
        <taxon>Tetrahymenina</taxon>
        <taxon>Tetrahymenidae</taxon>
        <taxon>Tetrahymena</taxon>
    </lineage>
</organism>
<sequence length="991" mass="116292">MEQLVQAIGVFVNPQSQSEQVNQADKYLKNIERTKECWLLALQILEIPKGNFQQEVYLLAAKMLKSKMEYDFAQLSAEEQQELPSKLMRIIQLHKEGSRGTQSSLVDAFIFCYLHMYDKWPDFIDFMKSNFYTDPSMQNYIFLIYEYLPDNVYSTTIVIDDEHRNKMITYFKENLQKRVVEELNLIAQSQNINEKSQYSLLKIMSNWVDFKTNSSLLSVLQNHAVFNLALRSMNNETLQKYSAKTIVAALRQLKNQKEQLEYKELFLHIASFVFNYFTDCERAYQNEDYESVQNYSLVFSKFGSRAISQFMNPDSIDAACEQFLLNMLKVTKYESAEHEEDLADFWIEFLLKIIVNKDANQKKILTDRYTVLIQDLLNTCILKSMYDQEIFQLFQEKNSKEIDNMKEEFESKNKLRFHMKELVNNISNLIGAEQFIRYCAFQMQSNGILEEIGPNYPILKARQLESILSCLNEVVFKAKRNEPILPNQGDDGNLGDSEDEEDYREIFSETSKTHIFDILQNVLKAQYVWIRLNRTILNLIISSSDFLQQNLEVCGLAFELIVLHLETPLVTDLSQSGFEVLCRDCPLFVQKNIETFIQKVYSKMMFNYNIIAGISHAICATDECISSHLISLCSPYANDILNYTKLPIEQQNDKEIIESLKKPIKAIKNIIQCVPEREQQGAFPHSILQEIFKQIWDVLKFIMENKKNYTSLIENIVSVIKQFIVKMNVDFDIFFIEFLQQIIILFKHTYQSGILYIIEKCVKIFQNSKYHEQFIPYLQQAFETLVETTLQNLKSINDYTENPDLVEDFYGFVGRFLKYFPSIFLSSKFLNNILSSVQIGIQLQHREAAKALFALMELLYEIISQNHIQKIQHLAHLIEPYKNSLINQYTLQYNVLLFQELSEVPSKEIRQYIYDIFIAQISCFGSASINFFYPILQNIKEDICTNKEKDKFCKILSNLQQQQMDEQAEDEIADFFVLLGERFKKSYRRNN</sequence>
<dbReference type="STRING" id="312017.I7M3X6"/>
<accession>I7M3X6</accession>